<dbReference type="SMART" id="SM01362">
    <property type="entry name" value="DUF663"/>
    <property type="match status" value="1"/>
</dbReference>
<dbReference type="GO" id="GO:0000462">
    <property type="term" value="P:maturation of SSU-rRNA from tricistronic rRNA transcript (SSU-rRNA, 5.8S rRNA, LSU-rRNA)"/>
    <property type="evidence" value="ECO:0007669"/>
    <property type="project" value="TreeGrafter"/>
</dbReference>
<accession>A0AA86VV53</accession>
<dbReference type="InterPro" id="IPR007034">
    <property type="entry name" value="BMS1_TSR1_C"/>
</dbReference>
<feature type="region of interest" description="Disordered" evidence="5">
    <location>
        <begin position="461"/>
        <end position="491"/>
    </location>
</feature>
<comment type="similarity">
    <text evidence="4">Belongs to the TRAFAC class translation factor GTPase superfamily. Bms1-like GTPase family. TSR1 subfamily.</text>
</comment>
<keyword evidence="8" id="KW-1185">Reference proteome</keyword>
<dbReference type="GO" id="GO:0003924">
    <property type="term" value="F:GTPase activity"/>
    <property type="evidence" value="ECO:0007669"/>
    <property type="project" value="TreeGrafter"/>
</dbReference>
<comment type="subcellular location">
    <subcellularLocation>
        <location evidence="1">Nucleus</location>
        <location evidence="1">Nucleolus</location>
    </subcellularLocation>
</comment>
<evidence type="ECO:0000256" key="3">
    <source>
        <dbReference type="ARBA" id="ARBA00023242"/>
    </source>
</evidence>
<dbReference type="GO" id="GO:0000479">
    <property type="term" value="P:endonucleolytic cleavage of tricistronic rRNA transcript (SSU-rRNA, 5.8S rRNA, LSU-rRNA)"/>
    <property type="evidence" value="ECO:0007669"/>
    <property type="project" value="TreeGrafter"/>
</dbReference>
<feature type="region of interest" description="Disordered" evidence="5">
    <location>
        <begin position="1"/>
        <end position="29"/>
    </location>
</feature>
<keyword evidence="3" id="KW-0539">Nucleus</keyword>
<evidence type="ECO:0000256" key="1">
    <source>
        <dbReference type="ARBA" id="ARBA00004604"/>
    </source>
</evidence>
<dbReference type="AlphaFoldDB" id="A0AA86VV53"/>
<dbReference type="Pfam" id="PF04950">
    <property type="entry name" value="RIBIOP_C"/>
    <property type="match status" value="1"/>
</dbReference>
<dbReference type="Pfam" id="PF22298">
    <property type="entry name" value="Tsr1_G-like"/>
    <property type="match status" value="1"/>
</dbReference>
<evidence type="ECO:0000313" key="8">
    <source>
        <dbReference type="Proteomes" id="UP001189624"/>
    </source>
</evidence>
<reference evidence="7" key="1">
    <citation type="submission" date="2023-10" db="EMBL/GenBank/DDBJ databases">
        <authorList>
            <person name="Domelevo Entfellner J.-B."/>
        </authorList>
    </citation>
    <scope>NUCLEOTIDE SEQUENCE</scope>
</reference>
<feature type="compositionally biased region" description="Basic residues" evidence="5">
    <location>
        <begin position="10"/>
        <end position="27"/>
    </location>
</feature>
<protein>
    <recommendedName>
        <fullName evidence="6">Bms1-type G domain-containing protein</fullName>
    </recommendedName>
</protein>
<dbReference type="InterPro" id="IPR030387">
    <property type="entry name" value="G_Bms1/Tsr1_dom"/>
</dbReference>
<dbReference type="Proteomes" id="UP001189624">
    <property type="component" value="Chromosome 9"/>
</dbReference>
<sequence length="880" mass="99052">MGGSRVQVNKPHKSRFSSKSSRNLHKTSVKDRLAIAKTERNVGKGARAARIQRSKMIRDQKRAAVLKEKRELSGSRSSPRVIVLFALCASVDLESLADDLLSLLSKDSCVVLQGTVASSEYKTRITVLKAPHGNLLSCMEMAKVADLMVFVASAKSLCEETDSNYIDSFGNQCLSVFRSLGLPSTAVFIRDLPSDLKQRNELKKMCTSSLASDFPEDCKFYPADTKDELHKFLWLFKEQRLKIPHWRTQRSYLLAQKKLNIVFERDTRDVELIVRIEHEMILLREELETTFSNGTGRGSVMIMIVVVESKDPPVVINRTKNSFVGALYKDNSEKCTLFLTGYLRSRSLSVNQLVHVSGAGDFQLSKIEVLKDPCPLNSRKNQDLMDADEMNEVIGSLVPDPLNHEALVVENIPDPLAGEQTWPTEAEMAKADEDQKKKMIRKRSLPRGTSEYQAAWIVDDSDEESDCDDKNDDGMVGEGEYPGQEENKYSEFDGDDASIGFGDSEEETDNDSVMMEVDNFTKEKIQDELKELKEAHAADEEFPDEVDTPLDVPARKRFAKYRGLKSFRTSSWDPKESLPQDYAKIFEFDNFKRTQKHVLAKALELDQENWEHCIPVGSYARLQITGVPSAVASKLCLLSNTIPITACGLLKHESKVSVLHFSVKKHETYEAPIKSKEELIFHVGFRQFVGRPVFSSEFINTDKNKMERFLHAGRFSVASIYAPISFPPLPAIILKKSGENVEPAVAAVGSLKTVDPDRIILKRVILTGYPQRVSKRKASVRHMFYNPEDVKWFKPVELYTKRGLRGRIKEPVGTHGTMKCLLNGVLEQRDTVSLNSVIASQAIQKCKLIGNEALVQIDFLLWGCSFVTIYFLFSTAKGDA</sequence>
<dbReference type="Pfam" id="PF08142">
    <property type="entry name" value="AARP2CN"/>
    <property type="match status" value="1"/>
</dbReference>
<proteinExistence type="inferred from homology"/>
<dbReference type="InterPro" id="IPR012948">
    <property type="entry name" value="AARP2CN"/>
</dbReference>
<evidence type="ECO:0000313" key="7">
    <source>
        <dbReference type="EMBL" id="CAJ1973149.1"/>
    </source>
</evidence>
<dbReference type="InterPro" id="IPR039761">
    <property type="entry name" value="Bms1/Tsr1"/>
</dbReference>
<dbReference type="PANTHER" id="PTHR12858:SF1">
    <property type="entry name" value="PRE-RRNA-PROCESSING PROTEIN TSR1 HOMOLOG"/>
    <property type="match status" value="1"/>
</dbReference>
<evidence type="ECO:0000256" key="2">
    <source>
        <dbReference type="ARBA" id="ARBA00022517"/>
    </source>
</evidence>
<name>A0AA86VV53_9FABA</name>
<keyword evidence="2" id="KW-0690">Ribosome biogenesis</keyword>
<dbReference type="GO" id="GO:0030688">
    <property type="term" value="C:preribosome, small subunit precursor"/>
    <property type="evidence" value="ECO:0007669"/>
    <property type="project" value="TreeGrafter"/>
</dbReference>
<evidence type="ECO:0000256" key="4">
    <source>
        <dbReference type="ARBA" id="ARBA00038288"/>
    </source>
</evidence>
<dbReference type="GO" id="GO:0005730">
    <property type="term" value="C:nucleolus"/>
    <property type="evidence" value="ECO:0007669"/>
    <property type="project" value="UniProtKB-SubCell"/>
</dbReference>
<dbReference type="GO" id="GO:0034511">
    <property type="term" value="F:U3 snoRNA binding"/>
    <property type="evidence" value="ECO:0007669"/>
    <property type="project" value="TreeGrafter"/>
</dbReference>
<dbReference type="GO" id="GO:0005525">
    <property type="term" value="F:GTP binding"/>
    <property type="evidence" value="ECO:0007669"/>
    <property type="project" value="TreeGrafter"/>
</dbReference>
<evidence type="ECO:0000256" key="5">
    <source>
        <dbReference type="SAM" id="MobiDB-lite"/>
    </source>
</evidence>
<feature type="compositionally biased region" description="Acidic residues" evidence="5">
    <location>
        <begin position="461"/>
        <end position="471"/>
    </location>
</feature>
<dbReference type="PANTHER" id="PTHR12858">
    <property type="entry name" value="RIBOSOME BIOGENESIS PROTEIN"/>
    <property type="match status" value="1"/>
</dbReference>
<dbReference type="PROSITE" id="PS51714">
    <property type="entry name" value="G_BMS1"/>
    <property type="match status" value="1"/>
</dbReference>
<dbReference type="Gramene" id="rna-AYBTSS11_LOCUS25209">
    <property type="protein sequence ID" value="CAJ1973149.1"/>
    <property type="gene ID" value="gene-AYBTSS11_LOCUS25209"/>
</dbReference>
<feature type="domain" description="Bms1-type G" evidence="6">
    <location>
        <begin position="78"/>
        <end position="242"/>
    </location>
</feature>
<dbReference type="EMBL" id="OY731406">
    <property type="protein sequence ID" value="CAJ1973149.1"/>
    <property type="molecule type" value="Genomic_DNA"/>
</dbReference>
<evidence type="ECO:0000259" key="6">
    <source>
        <dbReference type="PROSITE" id="PS51714"/>
    </source>
</evidence>
<organism evidence="7 8">
    <name type="scientific">Sphenostylis stenocarpa</name>
    <dbReference type="NCBI Taxonomy" id="92480"/>
    <lineage>
        <taxon>Eukaryota</taxon>
        <taxon>Viridiplantae</taxon>
        <taxon>Streptophyta</taxon>
        <taxon>Embryophyta</taxon>
        <taxon>Tracheophyta</taxon>
        <taxon>Spermatophyta</taxon>
        <taxon>Magnoliopsida</taxon>
        <taxon>eudicotyledons</taxon>
        <taxon>Gunneridae</taxon>
        <taxon>Pentapetalae</taxon>
        <taxon>rosids</taxon>
        <taxon>fabids</taxon>
        <taxon>Fabales</taxon>
        <taxon>Fabaceae</taxon>
        <taxon>Papilionoideae</taxon>
        <taxon>50 kb inversion clade</taxon>
        <taxon>NPAAA clade</taxon>
        <taxon>indigoferoid/millettioid clade</taxon>
        <taxon>Phaseoleae</taxon>
        <taxon>Sphenostylis</taxon>
    </lineage>
</organism>
<gene>
    <name evidence="7" type="ORF">AYBTSS11_LOCUS25209</name>
</gene>
<dbReference type="SMART" id="SM00785">
    <property type="entry name" value="AARP2CN"/>
    <property type="match status" value="1"/>
</dbReference>